<evidence type="ECO:0000313" key="2">
    <source>
        <dbReference type="EMBL" id="QDV39303.1"/>
    </source>
</evidence>
<evidence type="ECO:0000256" key="1">
    <source>
        <dbReference type="SAM" id="Phobius"/>
    </source>
</evidence>
<feature type="transmembrane region" description="Helical" evidence="1">
    <location>
        <begin position="47"/>
        <end position="70"/>
    </location>
</feature>
<evidence type="ECO:0008006" key="4">
    <source>
        <dbReference type="Google" id="ProtNLM"/>
    </source>
</evidence>
<gene>
    <name evidence="2" type="ORF">ElP_72670</name>
</gene>
<evidence type="ECO:0000313" key="3">
    <source>
        <dbReference type="Proteomes" id="UP000317835"/>
    </source>
</evidence>
<dbReference type="Pfam" id="PF10861">
    <property type="entry name" value="DUF2784"/>
    <property type="match status" value="1"/>
</dbReference>
<name>A0A518HEN2_9BACT</name>
<sequence>MSLYRLAADAVALAHASYVAFVVFGLVAIVTGLAMGKPWARNFWFRIVHLAMIGIVVLQAWLGIVCPLTTLEKTLRRLAGEEDIYGTDFIEHWVHRVIFFDLPPWAFITAYTLFGLVVLATFVFYPPRWNATGKK</sequence>
<keyword evidence="1" id="KW-0472">Membrane</keyword>
<protein>
    <recommendedName>
        <fullName evidence="4">DUF2784 domain-containing protein</fullName>
    </recommendedName>
</protein>
<dbReference type="RefSeq" id="WP_145279544.1">
    <property type="nucleotide sequence ID" value="NZ_CP036427.1"/>
</dbReference>
<keyword evidence="1" id="KW-1133">Transmembrane helix</keyword>
<geneLocation type="plasmid" evidence="3">
    <name>pelp_1</name>
</geneLocation>
<feature type="transmembrane region" description="Helical" evidence="1">
    <location>
        <begin position="105"/>
        <end position="125"/>
    </location>
</feature>
<dbReference type="InterPro" id="IPR021218">
    <property type="entry name" value="DUF2784"/>
</dbReference>
<keyword evidence="2" id="KW-0614">Plasmid</keyword>
<dbReference type="KEGG" id="tpla:ElP_72670"/>
<feature type="transmembrane region" description="Helical" evidence="1">
    <location>
        <begin position="12"/>
        <end position="35"/>
    </location>
</feature>
<dbReference type="Proteomes" id="UP000317835">
    <property type="component" value="Plasmid pElP_1"/>
</dbReference>
<keyword evidence="3" id="KW-1185">Reference proteome</keyword>
<reference evidence="2 3" key="1">
    <citation type="submission" date="2019-02" db="EMBL/GenBank/DDBJ databases">
        <title>Deep-cultivation of Planctomycetes and their phenomic and genomic characterization uncovers novel biology.</title>
        <authorList>
            <person name="Wiegand S."/>
            <person name="Jogler M."/>
            <person name="Boedeker C."/>
            <person name="Pinto D."/>
            <person name="Vollmers J."/>
            <person name="Rivas-Marin E."/>
            <person name="Kohn T."/>
            <person name="Peeters S.H."/>
            <person name="Heuer A."/>
            <person name="Rast P."/>
            <person name="Oberbeckmann S."/>
            <person name="Bunk B."/>
            <person name="Jeske O."/>
            <person name="Meyerdierks A."/>
            <person name="Storesund J.E."/>
            <person name="Kallscheuer N."/>
            <person name="Luecker S."/>
            <person name="Lage O.M."/>
            <person name="Pohl T."/>
            <person name="Merkel B.J."/>
            <person name="Hornburger P."/>
            <person name="Mueller R.-W."/>
            <person name="Bruemmer F."/>
            <person name="Labrenz M."/>
            <person name="Spormann A.M."/>
            <person name="Op den Camp H."/>
            <person name="Overmann J."/>
            <person name="Amann R."/>
            <person name="Jetten M.S.M."/>
            <person name="Mascher T."/>
            <person name="Medema M.H."/>
            <person name="Devos D.P."/>
            <person name="Kaster A.-K."/>
            <person name="Ovreas L."/>
            <person name="Rohde M."/>
            <person name="Galperin M.Y."/>
            <person name="Jogler C."/>
        </authorList>
    </citation>
    <scope>NUCLEOTIDE SEQUENCE [LARGE SCALE GENOMIC DNA]</scope>
    <source>
        <strain evidence="2 3">ElP</strain>
        <plasmid evidence="3">pelp_1</plasmid>
    </source>
</reference>
<proteinExistence type="predicted"/>
<dbReference type="EMBL" id="CP036427">
    <property type="protein sequence ID" value="QDV39303.1"/>
    <property type="molecule type" value="Genomic_DNA"/>
</dbReference>
<dbReference type="AlphaFoldDB" id="A0A518HEN2"/>
<organism evidence="2 3">
    <name type="scientific">Tautonia plasticadhaerens</name>
    <dbReference type="NCBI Taxonomy" id="2527974"/>
    <lineage>
        <taxon>Bacteria</taxon>
        <taxon>Pseudomonadati</taxon>
        <taxon>Planctomycetota</taxon>
        <taxon>Planctomycetia</taxon>
        <taxon>Isosphaerales</taxon>
        <taxon>Isosphaeraceae</taxon>
        <taxon>Tautonia</taxon>
    </lineage>
</organism>
<accession>A0A518HEN2</accession>
<keyword evidence="1" id="KW-0812">Transmembrane</keyword>
<dbReference type="OrthoDB" id="370375at2"/>